<organism evidence="2 3">
    <name type="scientific">Thalassoglobus neptunius</name>
    <dbReference type="NCBI Taxonomy" id="1938619"/>
    <lineage>
        <taxon>Bacteria</taxon>
        <taxon>Pseudomonadati</taxon>
        <taxon>Planctomycetota</taxon>
        <taxon>Planctomycetia</taxon>
        <taxon>Planctomycetales</taxon>
        <taxon>Planctomycetaceae</taxon>
        <taxon>Thalassoglobus</taxon>
    </lineage>
</organism>
<dbReference type="InterPro" id="IPR022496">
    <property type="entry name" value="T6A_TsaB"/>
</dbReference>
<accession>A0A5C5X695</accession>
<comment type="caution">
    <text evidence="2">The sequence shown here is derived from an EMBL/GenBank/DDBJ whole genome shotgun (WGS) entry which is preliminary data.</text>
</comment>
<dbReference type="InterPro" id="IPR043129">
    <property type="entry name" value="ATPase_NBD"/>
</dbReference>
<evidence type="ECO:0000259" key="1">
    <source>
        <dbReference type="Pfam" id="PF00814"/>
    </source>
</evidence>
<name>A0A5C5X695_9PLAN</name>
<evidence type="ECO:0000313" key="2">
    <source>
        <dbReference type="EMBL" id="TWT57861.1"/>
    </source>
</evidence>
<dbReference type="GO" id="GO:0002949">
    <property type="term" value="P:tRNA threonylcarbamoyladenosine modification"/>
    <property type="evidence" value="ECO:0007669"/>
    <property type="project" value="InterPro"/>
</dbReference>
<feature type="domain" description="Gcp-like" evidence="1">
    <location>
        <begin position="32"/>
        <end position="127"/>
    </location>
</feature>
<dbReference type="Pfam" id="PF00814">
    <property type="entry name" value="TsaD"/>
    <property type="match status" value="1"/>
</dbReference>
<dbReference type="OrthoDB" id="9784166at2"/>
<dbReference type="CDD" id="cd24032">
    <property type="entry name" value="ASKHA_NBD_TsaB"/>
    <property type="match status" value="1"/>
</dbReference>
<dbReference type="PANTHER" id="PTHR11735">
    <property type="entry name" value="TRNA N6-ADENOSINE THREONYLCARBAMOYLTRANSFERASE"/>
    <property type="match status" value="1"/>
</dbReference>
<dbReference type="PANTHER" id="PTHR11735:SF11">
    <property type="entry name" value="TRNA THREONYLCARBAMOYLADENOSINE BIOSYNTHESIS PROTEIN TSAB"/>
    <property type="match status" value="1"/>
</dbReference>
<keyword evidence="3" id="KW-1185">Reference proteome</keyword>
<dbReference type="AlphaFoldDB" id="A0A5C5X695"/>
<dbReference type="NCBIfam" id="TIGR03725">
    <property type="entry name" value="T6A_YeaZ"/>
    <property type="match status" value="1"/>
</dbReference>
<proteinExistence type="predicted"/>
<dbReference type="SUPFAM" id="SSF53067">
    <property type="entry name" value="Actin-like ATPase domain"/>
    <property type="match status" value="2"/>
</dbReference>
<dbReference type="Gene3D" id="3.30.420.40">
    <property type="match status" value="2"/>
</dbReference>
<dbReference type="EMBL" id="SIHI01000001">
    <property type="protein sequence ID" value="TWT57861.1"/>
    <property type="molecule type" value="Genomic_DNA"/>
</dbReference>
<dbReference type="Proteomes" id="UP000317243">
    <property type="component" value="Unassembled WGS sequence"/>
</dbReference>
<gene>
    <name evidence="2" type="primary">tsaB</name>
    <name evidence="2" type="ORF">KOR42_12280</name>
</gene>
<reference evidence="2 3" key="1">
    <citation type="submission" date="2019-02" db="EMBL/GenBank/DDBJ databases">
        <title>Deep-cultivation of Planctomycetes and their phenomic and genomic characterization uncovers novel biology.</title>
        <authorList>
            <person name="Wiegand S."/>
            <person name="Jogler M."/>
            <person name="Boedeker C."/>
            <person name="Pinto D."/>
            <person name="Vollmers J."/>
            <person name="Rivas-Marin E."/>
            <person name="Kohn T."/>
            <person name="Peeters S.H."/>
            <person name="Heuer A."/>
            <person name="Rast P."/>
            <person name="Oberbeckmann S."/>
            <person name="Bunk B."/>
            <person name="Jeske O."/>
            <person name="Meyerdierks A."/>
            <person name="Storesund J.E."/>
            <person name="Kallscheuer N."/>
            <person name="Luecker S."/>
            <person name="Lage O.M."/>
            <person name="Pohl T."/>
            <person name="Merkel B.J."/>
            <person name="Hornburger P."/>
            <person name="Mueller R.-W."/>
            <person name="Bruemmer F."/>
            <person name="Labrenz M."/>
            <person name="Spormann A.M."/>
            <person name="Op Den Camp H."/>
            <person name="Overmann J."/>
            <person name="Amann R."/>
            <person name="Jetten M.S.M."/>
            <person name="Mascher T."/>
            <person name="Medema M.H."/>
            <person name="Devos D.P."/>
            <person name="Kaster A.-K."/>
            <person name="Ovreas L."/>
            <person name="Rohde M."/>
            <person name="Galperin M.Y."/>
            <person name="Jogler C."/>
        </authorList>
    </citation>
    <scope>NUCLEOTIDE SEQUENCE [LARGE SCALE GENOMIC DNA]</scope>
    <source>
        <strain evidence="2 3">KOR42</strain>
    </source>
</reference>
<sequence length="230" mass="24588">MIVLGIDTSGRSGSISLHDDGALLGECELAATGRRHARTLIPEIGRLVAEHSLSTKQIDGVAASLGPGSFTGLRVGVVCAKTLAYSLNVPVVGVDTFAAIALATEEKTSPVWVIDDALRGDVFAGAYCLHSDGTVKTLHEPHIVEAHTLRERLTPSDLLTGPGIEKTNPIFQSCRCAPESIHLPQAKLIGSIGFQRLRNGDVDDCWTLKPTYLRRSAAEEKADEKKLAEK</sequence>
<dbReference type="RefSeq" id="WP_146507865.1">
    <property type="nucleotide sequence ID" value="NZ_SIHI01000001.1"/>
</dbReference>
<evidence type="ECO:0000313" key="3">
    <source>
        <dbReference type="Proteomes" id="UP000317243"/>
    </source>
</evidence>
<dbReference type="GO" id="GO:0005829">
    <property type="term" value="C:cytosol"/>
    <property type="evidence" value="ECO:0007669"/>
    <property type="project" value="TreeGrafter"/>
</dbReference>
<protein>
    <submittedName>
        <fullName evidence="2">tRNA threonylcarbamoyladenosine biosynthesis protein TsaB</fullName>
    </submittedName>
</protein>
<dbReference type="InterPro" id="IPR000905">
    <property type="entry name" value="Gcp-like_dom"/>
</dbReference>